<comment type="subunit">
    <text evidence="5">Part of the 30S ribosomal subunit. Contacts proteins S5 and S12.</text>
</comment>
<evidence type="ECO:0000313" key="6">
    <source>
        <dbReference type="EMBL" id="OGL82795.1"/>
    </source>
</evidence>
<keyword evidence="5" id="KW-0699">rRNA-binding</keyword>
<comment type="caution">
    <text evidence="6">The sequence shown here is derived from an EMBL/GenBank/DDBJ whole genome shotgun (WGS) entry which is preliminary data.</text>
</comment>
<dbReference type="PANTHER" id="PTHR11758">
    <property type="entry name" value="40S RIBOSOMAL PROTEIN S15A"/>
    <property type="match status" value="1"/>
</dbReference>
<dbReference type="GO" id="GO:0005737">
    <property type="term" value="C:cytoplasm"/>
    <property type="evidence" value="ECO:0007669"/>
    <property type="project" value="UniProtKB-ARBA"/>
</dbReference>
<evidence type="ECO:0000256" key="5">
    <source>
        <dbReference type="HAMAP-Rule" id="MF_01302"/>
    </source>
</evidence>
<dbReference type="InterPro" id="IPR035987">
    <property type="entry name" value="Ribosomal_uS8_sf"/>
</dbReference>
<keyword evidence="3 5" id="KW-0687">Ribonucleoprotein</keyword>
<dbReference type="Proteomes" id="UP000176846">
    <property type="component" value="Unassembled WGS sequence"/>
</dbReference>
<dbReference type="InterPro" id="IPR000630">
    <property type="entry name" value="Ribosomal_uS8"/>
</dbReference>
<dbReference type="Pfam" id="PF00410">
    <property type="entry name" value="Ribosomal_S8"/>
    <property type="match status" value="1"/>
</dbReference>
<dbReference type="FunFam" id="3.30.1490.10:FF:000001">
    <property type="entry name" value="30S ribosomal protein S8"/>
    <property type="match status" value="1"/>
</dbReference>
<dbReference type="SUPFAM" id="SSF56047">
    <property type="entry name" value="Ribosomal protein S8"/>
    <property type="match status" value="1"/>
</dbReference>
<organism evidence="6 7">
    <name type="scientific">Candidatus Uhrbacteria bacterium RIFCSPLOWO2_01_FULL_47_25</name>
    <dbReference type="NCBI Taxonomy" id="1802402"/>
    <lineage>
        <taxon>Bacteria</taxon>
        <taxon>Candidatus Uhriibacteriota</taxon>
    </lineage>
</organism>
<comment type="function">
    <text evidence="5">One of the primary rRNA binding proteins, it binds directly to 16S rRNA central domain where it helps coordinate assembly of the platform of the 30S subunit.</text>
</comment>
<dbReference type="EMBL" id="MGEK01000007">
    <property type="protein sequence ID" value="OGL82795.1"/>
    <property type="molecule type" value="Genomic_DNA"/>
</dbReference>
<proteinExistence type="inferred from homology"/>
<evidence type="ECO:0000313" key="7">
    <source>
        <dbReference type="Proteomes" id="UP000176846"/>
    </source>
</evidence>
<name>A0A1F7UWZ4_9BACT</name>
<dbReference type="NCBIfam" id="NF001109">
    <property type="entry name" value="PRK00136.1"/>
    <property type="match status" value="1"/>
</dbReference>
<protein>
    <recommendedName>
        <fullName evidence="4 5">Small ribosomal subunit protein uS8</fullName>
    </recommendedName>
</protein>
<dbReference type="Gene3D" id="3.30.1490.10">
    <property type="match status" value="1"/>
</dbReference>
<accession>A0A1F7UWZ4</accession>
<dbReference type="Gene3D" id="3.30.1370.30">
    <property type="match status" value="1"/>
</dbReference>
<dbReference type="AlphaFoldDB" id="A0A1F7UWZ4"/>
<gene>
    <name evidence="5" type="primary">rpsH</name>
    <name evidence="6" type="ORF">A2936_01880</name>
</gene>
<dbReference type="GO" id="GO:0003735">
    <property type="term" value="F:structural constituent of ribosome"/>
    <property type="evidence" value="ECO:0007669"/>
    <property type="project" value="InterPro"/>
</dbReference>
<keyword evidence="5" id="KW-0694">RNA-binding</keyword>
<dbReference type="GO" id="GO:0019843">
    <property type="term" value="F:rRNA binding"/>
    <property type="evidence" value="ECO:0007669"/>
    <property type="project" value="UniProtKB-UniRule"/>
</dbReference>
<evidence type="ECO:0000256" key="3">
    <source>
        <dbReference type="ARBA" id="ARBA00023274"/>
    </source>
</evidence>
<reference evidence="6 7" key="1">
    <citation type="journal article" date="2016" name="Nat. Commun.">
        <title>Thousands of microbial genomes shed light on interconnected biogeochemical processes in an aquifer system.</title>
        <authorList>
            <person name="Anantharaman K."/>
            <person name="Brown C.T."/>
            <person name="Hug L.A."/>
            <person name="Sharon I."/>
            <person name="Castelle C.J."/>
            <person name="Probst A.J."/>
            <person name="Thomas B.C."/>
            <person name="Singh A."/>
            <person name="Wilkins M.J."/>
            <person name="Karaoz U."/>
            <person name="Brodie E.L."/>
            <person name="Williams K.H."/>
            <person name="Hubbard S.S."/>
            <person name="Banfield J.F."/>
        </authorList>
    </citation>
    <scope>NUCLEOTIDE SEQUENCE [LARGE SCALE GENOMIC DNA]</scope>
</reference>
<dbReference type="GO" id="GO:1990904">
    <property type="term" value="C:ribonucleoprotein complex"/>
    <property type="evidence" value="ECO:0007669"/>
    <property type="project" value="UniProtKB-KW"/>
</dbReference>
<evidence type="ECO:0000256" key="2">
    <source>
        <dbReference type="ARBA" id="ARBA00022980"/>
    </source>
</evidence>
<comment type="similarity">
    <text evidence="1 5">Belongs to the universal ribosomal protein uS8 family.</text>
</comment>
<evidence type="ECO:0000256" key="4">
    <source>
        <dbReference type="ARBA" id="ARBA00035258"/>
    </source>
</evidence>
<dbReference type="HAMAP" id="MF_01302_B">
    <property type="entry name" value="Ribosomal_uS8_B"/>
    <property type="match status" value="1"/>
</dbReference>
<dbReference type="GO" id="GO:0006412">
    <property type="term" value="P:translation"/>
    <property type="evidence" value="ECO:0007669"/>
    <property type="project" value="UniProtKB-UniRule"/>
</dbReference>
<dbReference type="GO" id="GO:0005840">
    <property type="term" value="C:ribosome"/>
    <property type="evidence" value="ECO:0007669"/>
    <property type="project" value="UniProtKB-KW"/>
</dbReference>
<evidence type="ECO:0000256" key="1">
    <source>
        <dbReference type="ARBA" id="ARBA00006471"/>
    </source>
</evidence>
<sequence length="147" mass="16230">MTDPIADMLTRIRNAILARKSEVVVPFSGIKQDLAKILVKEGYLVGVEKINDALATAWSLHTSRRVAKRGRGDILRLTLKYDSTGQSALRHLERVSKPSRRVYVSKNELPVVLSGLGVAIISTSQGLFTNKQAKRLKIGGEVLCEVY</sequence>
<keyword evidence="2 5" id="KW-0689">Ribosomal protein</keyword>